<dbReference type="Pfam" id="PF07687">
    <property type="entry name" value="M20_dimer"/>
    <property type="match status" value="1"/>
</dbReference>
<keyword evidence="5 10" id="KW-0378">Hydrolase</keyword>
<comment type="subunit">
    <text evidence="3">Homodimer.</text>
</comment>
<evidence type="ECO:0000256" key="2">
    <source>
        <dbReference type="ARBA" id="ARBA00006153"/>
    </source>
</evidence>
<accession>A0A5N5EF82</accession>
<dbReference type="EMBL" id="VYUA01000030">
    <property type="protein sequence ID" value="KAB2589499.1"/>
    <property type="molecule type" value="Genomic_DNA"/>
</dbReference>
<evidence type="ECO:0000256" key="5">
    <source>
        <dbReference type="ARBA" id="ARBA00022801"/>
    </source>
</evidence>
<dbReference type="Proteomes" id="UP000326907">
    <property type="component" value="Unassembled WGS sequence"/>
</dbReference>
<evidence type="ECO:0000256" key="6">
    <source>
        <dbReference type="ARBA" id="ARBA00023211"/>
    </source>
</evidence>
<feature type="domain" description="Peptidase M20 dimerisation" evidence="9">
    <location>
        <begin position="178"/>
        <end position="280"/>
    </location>
</feature>
<keyword evidence="11" id="KW-1185">Reference proteome</keyword>
<gene>
    <name evidence="10" type="ORF">F5983_26890</name>
</gene>
<evidence type="ECO:0000256" key="1">
    <source>
        <dbReference type="ARBA" id="ARBA00001936"/>
    </source>
</evidence>
<evidence type="ECO:0000256" key="4">
    <source>
        <dbReference type="ARBA" id="ARBA00022723"/>
    </source>
</evidence>
<dbReference type="InterPro" id="IPR036264">
    <property type="entry name" value="Bact_exopeptidase_dim_dom"/>
</dbReference>
<dbReference type="AlphaFoldDB" id="A0A5N5EF82"/>
<dbReference type="GO" id="GO:0016813">
    <property type="term" value="F:hydrolase activity, acting on carbon-nitrogen (but not peptide) bonds, in linear amidines"/>
    <property type="evidence" value="ECO:0007669"/>
    <property type="project" value="InterPro"/>
</dbReference>
<feature type="binding site" evidence="7">
    <location>
        <position position="91"/>
    </location>
    <ligand>
        <name>Zn(2+)</name>
        <dbReference type="ChEBI" id="CHEBI:29105"/>
        <label>2</label>
    </ligand>
</feature>
<dbReference type="Pfam" id="PF01546">
    <property type="entry name" value="Peptidase_M20"/>
    <property type="match status" value="1"/>
</dbReference>
<dbReference type="InterPro" id="IPR011650">
    <property type="entry name" value="Peptidase_M20_dimer"/>
</dbReference>
<keyword evidence="6" id="KW-0464">Manganese</keyword>
<dbReference type="PIRSF" id="PIRSF001235">
    <property type="entry name" value="Amidase_carbamoylase"/>
    <property type="match status" value="1"/>
</dbReference>
<dbReference type="GO" id="GO:0046872">
    <property type="term" value="F:metal ion binding"/>
    <property type="evidence" value="ECO:0007669"/>
    <property type="project" value="UniProtKB-KW"/>
</dbReference>
<dbReference type="SUPFAM" id="SSF53187">
    <property type="entry name" value="Zn-dependent exopeptidases"/>
    <property type="match status" value="1"/>
</dbReference>
<comment type="cofactor">
    <cofactor evidence="1">
        <name>Mn(2+)</name>
        <dbReference type="ChEBI" id="CHEBI:29035"/>
    </cofactor>
</comment>
<comment type="similarity">
    <text evidence="2">Belongs to the peptidase M20 family.</text>
</comment>
<dbReference type="RefSeq" id="WP_151512591.1">
    <property type="nucleotide sequence ID" value="NZ_VYUA01000030.1"/>
</dbReference>
<dbReference type="InterPro" id="IPR002933">
    <property type="entry name" value="Peptidase_M20"/>
</dbReference>
<evidence type="ECO:0000313" key="10">
    <source>
        <dbReference type="EMBL" id="KAB2589499.1"/>
    </source>
</evidence>
<evidence type="ECO:0000313" key="11">
    <source>
        <dbReference type="Proteomes" id="UP000326907"/>
    </source>
</evidence>
<keyword evidence="4 7" id="KW-0479">Metal-binding</keyword>
<evidence type="ECO:0000256" key="8">
    <source>
        <dbReference type="PIRSR" id="PIRSR001235-2"/>
    </source>
</evidence>
<proteinExistence type="inferred from homology"/>
<sequence>MSLRINADRLLSDLTHLSQIGAGQDGALWRIAGTKADRAGRDWLDKTMRVEGLHTYYDETGNVFSRRRNTTGPWLLIGSHADTVPAGGHLDGAYGVIAAMEVLRTLHEEGHPLADHVESVAWFDEEGVRPESAGGLVGSTALAGSAHAADLVGYLEIHIEQGRRMEKAGLNLAPVTGIVGVRRYQVSVSGQENHAGTTMWVDRQDAGRVAARIVAELKSIILAVDPKGIGNAGVISFGPGAANVVPGTASAELEIRASSDRALDGIEADLDATLSRIAAEENCAAELVRISAKPAAHFDQRVLSAVHEACLEKGRTDQLLSYAGHDASVISTRLPTAMMFVPSTGGFSHSNKEHTPDEQLVLGAQALLDAVLKVAPMLLEQEVGSPVALAA</sequence>
<dbReference type="PANTHER" id="PTHR32494">
    <property type="entry name" value="ALLANTOATE DEIMINASE-RELATED"/>
    <property type="match status" value="1"/>
</dbReference>
<protein>
    <submittedName>
        <fullName evidence="10">M20 family metallo-hydrolase</fullName>
    </submittedName>
</protein>
<evidence type="ECO:0000256" key="7">
    <source>
        <dbReference type="PIRSR" id="PIRSR001235-1"/>
    </source>
</evidence>
<comment type="caution">
    <text evidence="10">The sequence shown here is derived from an EMBL/GenBank/DDBJ whole genome shotgun (WGS) entry which is preliminary data.</text>
</comment>
<feature type="binding site" evidence="7">
    <location>
        <position position="91"/>
    </location>
    <ligand>
        <name>Zn(2+)</name>
        <dbReference type="ChEBI" id="CHEBI:29105"/>
        <label>1</label>
    </ligand>
</feature>
<dbReference type="InterPro" id="IPR010158">
    <property type="entry name" value="Amidase_Cbmase"/>
</dbReference>
<dbReference type="PANTHER" id="PTHR32494:SF19">
    <property type="entry name" value="ALLANTOATE DEIMINASE-RELATED"/>
    <property type="match status" value="1"/>
</dbReference>
<feature type="binding site" evidence="8">
    <location>
        <position position="256"/>
    </location>
    <ligand>
        <name>allantoate</name>
        <dbReference type="ChEBI" id="CHEBI:17536"/>
    </ligand>
</feature>
<dbReference type="SUPFAM" id="SSF55031">
    <property type="entry name" value="Bacterial exopeptidase dimerisation domain"/>
    <property type="match status" value="1"/>
</dbReference>
<dbReference type="Gene3D" id="3.30.70.360">
    <property type="match status" value="1"/>
</dbReference>
<feature type="binding site" evidence="7">
    <location>
        <position position="126"/>
    </location>
    <ligand>
        <name>Zn(2+)</name>
        <dbReference type="ChEBI" id="CHEBI:29105"/>
        <label>2</label>
    </ligand>
</feature>
<feature type="binding site" evidence="7">
    <location>
        <position position="80"/>
    </location>
    <ligand>
        <name>Zn(2+)</name>
        <dbReference type="ChEBI" id="CHEBI:29105"/>
        <label>1</label>
    </ligand>
</feature>
<evidence type="ECO:0000256" key="3">
    <source>
        <dbReference type="ARBA" id="ARBA00011738"/>
    </source>
</evidence>
<name>A0A5N5EF82_9ACTN</name>
<feature type="binding site" evidence="8">
    <location>
        <position position="183"/>
    </location>
    <ligand>
        <name>allantoate</name>
        <dbReference type="ChEBI" id="CHEBI:17536"/>
    </ligand>
</feature>
<feature type="binding site" evidence="7">
    <location>
        <position position="158"/>
    </location>
    <ligand>
        <name>Zn(2+)</name>
        <dbReference type="ChEBI" id="CHEBI:29105"/>
        <label>1</label>
    </ligand>
</feature>
<feature type="binding site" evidence="7">
    <location>
        <position position="349"/>
    </location>
    <ligand>
        <name>Zn(2+)</name>
        <dbReference type="ChEBI" id="CHEBI:29105"/>
        <label>2</label>
    </ligand>
</feature>
<organism evidence="10 11">
    <name type="scientific">Streptomyces arboris</name>
    <dbReference type="NCBI Taxonomy" id="2600619"/>
    <lineage>
        <taxon>Bacteria</taxon>
        <taxon>Bacillati</taxon>
        <taxon>Actinomycetota</taxon>
        <taxon>Actinomycetes</taxon>
        <taxon>Kitasatosporales</taxon>
        <taxon>Streptomycetaceae</taxon>
        <taxon>Streptomyces</taxon>
    </lineage>
</organism>
<evidence type="ECO:0000259" key="9">
    <source>
        <dbReference type="Pfam" id="PF07687"/>
    </source>
</evidence>
<feature type="binding site" evidence="8">
    <location>
        <position position="243"/>
    </location>
    <ligand>
        <name>allantoate</name>
        <dbReference type="ChEBI" id="CHEBI:17536"/>
    </ligand>
</feature>
<keyword evidence="7" id="KW-0862">Zinc</keyword>
<reference evidence="10 11" key="1">
    <citation type="submission" date="2019-09" db="EMBL/GenBank/DDBJ databases">
        <authorList>
            <person name="Liu P."/>
        </authorList>
    </citation>
    <scope>NUCLEOTIDE SEQUENCE [LARGE SCALE GENOMIC DNA]</scope>
    <source>
        <strain evidence="10 11">TRM68085</strain>
    </source>
</reference>
<comment type="cofactor">
    <cofactor evidence="7">
        <name>Zn(2+)</name>
        <dbReference type="ChEBI" id="CHEBI:29105"/>
    </cofactor>
    <text evidence="7">Binds 2 Zn(2+) ions per subunit.</text>
</comment>
<dbReference type="Gene3D" id="3.40.630.10">
    <property type="entry name" value="Zn peptidases"/>
    <property type="match status" value="2"/>
</dbReference>